<dbReference type="Gene3D" id="1.20.120.420">
    <property type="entry name" value="translation initiation factor eif-2b, domain 1"/>
    <property type="match status" value="1"/>
</dbReference>
<dbReference type="GO" id="GO:0046523">
    <property type="term" value="F:S-methyl-5-thioribose-1-phosphate isomerase activity"/>
    <property type="evidence" value="ECO:0007669"/>
    <property type="project" value="UniProtKB-EC"/>
</dbReference>
<dbReference type="PANTHER" id="PTHR43475">
    <property type="entry name" value="METHYLTHIORIBOSE-1-PHOSPHATE ISOMERASE"/>
    <property type="match status" value="1"/>
</dbReference>
<dbReference type="EC" id="5.3.1.23" evidence="2"/>
<accession>A0A3B1D710</accession>
<dbReference type="InterPro" id="IPR037171">
    <property type="entry name" value="NagB/RpiA_transferase-like"/>
</dbReference>
<dbReference type="Pfam" id="PF01008">
    <property type="entry name" value="IF-2B"/>
    <property type="match status" value="1"/>
</dbReference>
<proteinExistence type="inferred from homology"/>
<dbReference type="AlphaFoldDB" id="A0A3B1D710"/>
<dbReference type="NCBIfam" id="NF004326">
    <property type="entry name" value="PRK05720.1"/>
    <property type="match status" value="1"/>
</dbReference>
<dbReference type="GO" id="GO:0019509">
    <property type="term" value="P:L-methionine salvage from methylthioadenosine"/>
    <property type="evidence" value="ECO:0007669"/>
    <property type="project" value="TreeGrafter"/>
</dbReference>
<reference evidence="2" key="1">
    <citation type="submission" date="2018-06" db="EMBL/GenBank/DDBJ databases">
        <authorList>
            <person name="Zhirakovskaya E."/>
        </authorList>
    </citation>
    <scope>NUCLEOTIDE SEQUENCE</scope>
</reference>
<dbReference type="HAMAP" id="MF_01678">
    <property type="entry name" value="Salvage_MtnA"/>
    <property type="match status" value="1"/>
</dbReference>
<protein>
    <submittedName>
        <fullName evidence="2">Methylthioribose-1-phosphate isomerase</fullName>
        <ecNumber evidence="2">5.3.1.23</ecNumber>
    </submittedName>
</protein>
<organism evidence="2">
    <name type="scientific">hydrothermal vent metagenome</name>
    <dbReference type="NCBI Taxonomy" id="652676"/>
    <lineage>
        <taxon>unclassified sequences</taxon>
        <taxon>metagenomes</taxon>
        <taxon>ecological metagenomes</taxon>
    </lineage>
</organism>
<dbReference type="InterPro" id="IPR011559">
    <property type="entry name" value="Initiation_fac_2B_a/b/d"/>
</dbReference>
<dbReference type="NCBIfam" id="TIGR00524">
    <property type="entry name" value="eIF-2B_rel"/>
    <property type="match status" value="1"/>
</dbReference>
<gene>
    <name evidence="2" type="ORF">MNBD_NITROSPIRAE02-726</name>
</gene>
<dbReference type="FunFam" id="3.40.50.10470:FF:000006">
    <property type="entry name" value="Methylthioribose-1-phosphate isomerase"/>
    <property type="match status" value="1"/>
</dbReference>
<dbReference type="SUPFAM" id="SSF100950">
    <property type="entry name" value="NagB/RpiA/CoA transferase-like"/>
    <property type="match status" value="1"/>
</dbReference>
<dbReference type="InterPro" id="IPR000649">
    <property type="entry name" value="IF-2B-related"/>
</dbReference>
<dbReference type="InterPro" id="IPR027363">
    <property type="entry name" value="M1Pi_N"/>
</dbReference>
<evidence type="ECO:0000313" key="2">
    <source>
        <dbReference type="EMBL" id="VAX31934.1"/>
    </source>
</evidence>
<dbReference type="EMBL" id="UOGH01000224">
    <property type="protein sequence ID" value="VAX31934.1"/>
    <property type="molecule type" value="Genomic_DNA"/>
</dbReference>
<dbReference type="Gene3D" id="3.40.50.10470">
    <property type="entry name" value="Translation initiation factor eif-2b, domain 2"/>
    <property type="match status" value="1"/>
</dbReference>
<sequence>MNVNGRHYRTIWVKEDDESIIRIIDQRRLPHELVIEDLSAVDDMAAAIKDMHVRGAGLIGAAAGYGMYLAALEAERKDSFDDYLNAAAEKLISTRPTAVNLTWAVNRQLNAIRSGASPADKVAIALKTANEIADEDADYCRRIGEHGVRIIEGIAAGKNGKPVNILTHCNAGWLAFVDYGSATSPIYAAFDKGINVHVWVDETRPRNQGASLTAWELGQHGVPHTVIPDNAGGHLMQHGLVDMVIVGTDRTTYTGDVANKTGTYLKALAAKDNNIPFYVALPSSTFDWEIRDGRKEIPIEERDPDEVRYIEGLCEGEIKKVLLTPESSNAANYAFDVTPAELVTGLITERGICAANEADILDLYPEHKG</sequence>
<dbReference type="PANTHER" id="PTHR43475:SF1">
    <property type="entry name" value="METHYLTHIORIBOSE-1-PHOSPHATE ISOMERASE"/>
    <property type="match status" value="1"/>
</dbReference>
<dbReference type="NCBIfam" id="TIGR00512">
    <property type="entry name" value="salvage_mtnA"/>
    <property type="match status" value="1"/>
</dbReference>
<dbReference type="InterPro" id="IPR042529">
    <property type="entry name" value="IF_2B-like_C"/>
</dbReference>
<dbReference type="InterPro" id="IPR005251">
    <property type="entry name" value="IF-M1Pi"/>
</dbReference>
<evidence type="ECO:0000256" key="1">
    <source>
        <dbReference type="ARBA" id="ARBA00023235"/>
    </source>
</evidence>
<name>A0A3B1D710_9ZZZZ</name>
<keyword evidence="1 2" id="KW-0413">Isomerase</keyword>